<keyword evidence="2" id="KW-1185">Reference proteome</keyword>
<gene>
    <name evidence="1" type="ORF">IT779_21240</name>
</gene>
<dbReference type="AlphaFoldDB" id="A0A931IFG2"/>
<name>A0A931IFG2_9NOCA</name>
<dbReference type="EMBL" id="JADMLG010000008">
    <property type="protein sequence ID" value="MBH0778810.1"/>
    <property type="molecule type" value="Genomic_DNA"/>
</dbReference>
<proteinExistence type="predicted"/>
<organism evidence="1 2">
    <name type="scientific">Nocardia bovistercoris</name>
    <dbReference type="NCBI Taxonomy" id="2785916"/>
    <lineage>
        <taxon>Bacteria</taxon>
        <taxon>Bacillati</taxon>
        <taxon>Actinomycetota</taxon>
        <taxon>Actinomycetes</taxon>
        <taxon>Mycobacteriales</taxon>
        <taxon>Nocardiaceae</taxon>
        <taxon>Nocardia</taxon>
    </lineage>
</organism>
<evidence type="ECO:0000313" key="1">
    <source>
        <dbReference type="EMBL" id="MBH0778810.1"/>
    </source>
</evidence>
<reference evidence="1" key="1">
    <citation type="submission" date="2020-11" db="EMBL/GenBank/DDBJ databases">
        <title>Nocardia NEAU-351.nov., a novel actinomycete isolated from the cow dung.</title>
        <authorList>
            <person name="Zhang X."/>
        </authorList>
    </citation>
    <scope>NUCLEOTIDE SEQUENCE</scope>
    <source>
        <strain evidence="1">NEAU-351</strain>
    </source>
</reference>
<accession>A0A931IFG2</accession>
<sequence length="127" mass="14469">MNEIQTQTPIVVLMRTDPECDAHGNYGHSFSSTVELRGKFRHQRSQCNFTVHYLDETTESRREYQGPIIKGEYAFLVPQATVISSHPIARRTVIEVENGDLISIVGRTFRISDDVPLDNPRLIRVQG</sequence>
<protein>
    <submittedName>
        <fullName evidence="1">Uncharacterized protein</fullName>
    </submittedName>
</protein>
<comment type="caution">
    <text evidence="1">The sequence shown here is derived from an EMBL/GenBank/DDBJ whole genome shotgun (WGS) entry which is preliminary data.</text>
</comment>
<dbReference type="Proteomes" id="UP000655751">
    <property type="component" value="Unassembled WGS sequence"/>
</dbReference>
<dbReference type="RefSeq" id="WP_196151104.1">
    <property type="nucleotide sequence ID" value="NZ_JADMLG010000008.1"/>
</dbReference>
<evidence type="ECO:0000313" key="2">
    <source>
        <dbReference type="Proteomes" id="UP000655751"/>
    </source>
</evidence>